<evidence type="ECO:0000256" key="7">
    <source>
        <dbReference type="ARBA" id="ARBA00024343"/>
    </source>
</evidence>
<dbReference type="GO" id="GO:0005634">
    <property type="term" value="C:nucleus"/>
    <property type="evidence" value="ECO:0007669"/>
    <property type="project" value="UniProtKB-SubCell"/>
</dbReference>
<evidence type="ECO:0000313" key="11">
    <source>
        <dbReference type="Proteomes" id="UP001420932"/>
    </source>
</evidence>
<organism evidence="10 11">
    <name type="scientific">Stephania yunnanensis</name>
    <dbReference type="NCBI Taxonomy" id="152371"/>
    <lineage>
        <taxon>Eukaryota</taxon>
        <taxon>Viridiplantae</taxon>
        <taxon>Streptophyta</taxon>
        <taxon>Embryophyta</taxon>
        <taxon>Tracheophyta</taxon>
        <taxon>Spermatophyta</taxon>
        <taxon>Magnoliopsida</taxon>
        <taxon>Ranunculales</taxon>
        <taxon>Menispermaceae</taxon>
        <taxon>Menispermoideae</taxon>
        <taxon>Cissampelideae</taxon>
        <taxon>Stephania</taxon>
    </lineage>
</organism>
<evidence type="ECO:0000256" key="2">
    <source>
        <dbReference type="ARBA" id="ARBA00023015"/>
    </source>
</evidence>
<feature type="region of interest" description="Disordered" evidence="8">
    <location>
        <begin position="1"/>
        <end position="21"/>
    </location>
</feature>
<evidence type="ECO:0000313" key="10">
    <source>
        <dbReference type="EMBL" id="KAK9161487.1"/>
    </source>
</evidence>
<evidence type="ECO:0000256" key="6">
    <source>
        <dbReference type="ARBA" id="ARBA00023242"/>
    </source>
</evidence>
<evidence type="ECO:0000256" key="8">
    <source>
        <dbReference type="SAM" id="MobiDB-lite"/>
    </source>
</evidence>
<dbReference type="InterPro" id="IPR051032">
    <property type="entry name" value="AP2/ERF_TF_ERF_subfamily"/>
</dbReference>
<dbReference type="Proteomes" id="UP001420932">
    <property type="component" value="Unassembled WGS sequence"/>
</dbReference>
<dbReference type="Gene3D" id="3.30.730.10">
    <property type="entry name" value="AP2/ERF domain"/>
    <property type="match status" value="1"/>
</dbReference>
<dbReference type="SMART" id="SM00380">
    <property type="entry name" value="AP2"/>
    <property type="match status" value="1"/>
</dbReference>
<feature type="domain" description="AP2/ERF" evidence="9">
    <location>
        <begin position="32"/>
        <end position="89"/>
    </location>
</feature>
<sequence length="215" mass="24009">MVSSSKCNDGDEESLSNRSKNCGLRRKKAAESFIGVRERKWGRWVSEIRVPHDQKRIWLGSYDTPEKAARAYDAAVYCLRGPEGVFNFPTEERPKFTEGLSSTEIKALAARFASPNCMSLPSNFLSDSSSSSSVINPMDSTRAPVKEDELRGTCTGLCEACKISDFHFTANFSMSGSGTFWNESFLLDELFPVEPDSIWAVLEETEHFGDAEYNL</sequence>
<dbReference type="InterPro" id="IPR001471">
    <property type="entry name" value="AP2/ERF_dom"/>
</dbReference>
<dbReference type="GO" id="GO:0003677">
    <property type="term" value="F:DNA binding"/>
    <property type="evidence" value="ECO:0007669"/>
    <property type="project" value="UniProtKB-KW"/>
</dbReference>
<dbReference type="PANTHER" id="PTHR31985">
    <property type="entry name" value="ETHYLENE-RESPONSIVE TRANSCRIPTION FACTOR ERF042-RELATED"/>
    <property type="match status" value="1"/>
</dbReference>
<dbReference type="AlphaFoldDB" id="A0AAP0KZ49"/>
<evidence type="ECO:0000256" key="5">
    <source>
        <dbReference type="ARBA" id="ARBA00023163"/>
    </source>
</evidence>
<dbReference type="PANTHER" id="PTHR31985:SF273">
    <property type="entry name" value="ETHYLENE-RESPONSIVE TRANSCRIPTION FACTOR ERF017"/>
    <property type="match status" value="1"/>
</dbReference>
<keyword evidence="4" id="KW-0010">Activator</keyword>
<accession>A0AAP0KZ49</accession>
<protein>
    <recommendedName>
        <fullName evidence="9">AP2/ERF domain-containing protein</fullName>
    </recommendedName>
</protein>
<evidence type="ECO:0000256" key="4">
    <source>
        <dbReference type="ARBA" id="ARBA00023159"/>
    </source>
</evidence>
<dbReference type="InterPro" id="IPR016177">
    <property type="entry name" value="DNA-bd_dom_sf"/>
</dbReference>
<keyword evidence="2" id="KW-0805">Transcription regulation</keyword>
<dbReference type="PRINTS" id="PR00367">
    <property type="entry name" value="ETHRSPELEMNT"/>
</dbReference>
<reference evidence="10 11" key="1">
    <citation type="submission" date="2024-01" db="EMBL/GenBank/DDBJ databases">
        <title>Genome assemblies of Stephania.</title>
        <authorList>
            <person name="Yang L."/>
        </authorList>
    </citation>
    <scope>NUCLEOTIDE SEQUENCE [LARGE SCALE GENOMIC DNA]</scope>
    <source>
        <strain evidence="10">YNDBR</strain>
        <tissue evidence="10">Leaf</tissue>
    </source>
</reference>
<dbReference type="GO" id="GO:0003700">
    <property type="term" value="F:DNA-binding transcription factor activity"/>
    <property type="evidence" value="ECO:0007669"/>
    <property type="project" value="InterPro"/>
</dbReference>
<keyword evidence="11" id="KW-1185">Reference proteome</keyword>
<gene>
    <name evidence="10" type="ORF">Syun_007828</name>
</gene>
<comment type="subcellular location">
    <subcellularLocation>
        <location evidence="1">Nucleus</location>
    </subcellularLocation>
</comment>
<comment type="similarity">
    <text evidence="7">Belongs to the AP2/ERF transcription factor family. ERF subfamily.</text>
</comment>
<dbReference type="EMBL" id="JBBNAF010000003">
    <property type="protein sequence ID" value="KAK9161487.1"/>
    <property type="molecule type" value="Genomic_DNA"/>
</dbReference>
<dbReference type="InterPro" id="IPR036955">
    <property type="entry name" value="AP2/ERF_dom_sf"/>
</dbReference>
<keyword evidence="3" id="KW-0238">DNA-binding</keyword>
<evidence type="ECO:0000259" key="9">
    <source>
        <dbReference type="PROSITE" id="PS51032"/>
    </source>
</evidence>
<evidence type="ECO:0000256" key="3">
    <source>
        <dbReference type="ARBA" id="ARBA00023125"/>
    </source>
</evidence>
<proteinExistence type="inferred from homology"/>
<name>A0AAP0KZ49_9MAGN</name>
<dbReference type="PROSITE" id="PS51032">
    <property type="entry name" value="AP2_ERF"/>
    <property type="match status" value="1"/>
</dbReference>
<evidence type="ECO:0000256" key="1">
    <source>
        <dbReference type="ARBA" id="ARBA00004123"/>
    </source>
</evidence>
<dbReference type="Pfam" id="PF00847">
    <property type="entry name" value="AP2"/>
    <property type="match status" value="1"/>
</dbReference>
<keyword evidence="5" id="KW-0804">Transcription</keyword>
<keyword evidence="6" id="KW-0539">Nucleus</keyword>
<dbReference type="SUPFAM" id="SSF54171">
    <property type="entry name" value="DNA-binding domain"/>
    <property type="match status" value="1"/>
</dbReference>
<dbReference type="CDD" id="cd00018">
    <property type="entry name" value="AP2"/>
    <property type="match status" value="1"/>
</dbReference>
<comment type="caution">
    <text evidence="10">The sequence shown here is derived from an EMBL/GenBank/DDBJ whole genome shotgun (WGS) entry which is preliminary data.</text>
</comment>
<dbReference type="FunFam" id="3.30.730.10:FF:000001">
    <property type="entry name" value="Ethylene-responsive transcription factor 2"/>
    <property type="match status" value="1"/>
</dbReference>